<reference evidence="2 3" key="1">
    <citation type="submission" date="2020-10" db="EMBL/GenBank/DDBJ databases">
        <title>Identification of Nocardia species via Next-generation sequencing and recognition of intraspecies genetic diversity.</title>
        <authorList>
            <person name="Li P."/>
            <person name="Li P."/>
            <person name="Lu B."/>
        </authorList>
    </citation>
    <scope>NUCLEOTIDE SEQUENCE [LARGE SCALE GENOMIC DNA]</scope>
    <source>
        <strain evidence="2 3">BJ06-0143</strain>
    </source>
</reference>
<evidence type="ECO:0000313" key="2">
    <source>
        <dbReference type="EMBL" id="MBF6357402.1"/>
    </source>
</evidence>
<comment type="caution">
    <text evidence="2">The sequence shown here is derived from an EMBL/GenBank/DDBJ whole genome shotgun (WGS) entry which is preliminary data.</text>
</comment>
<dbReference type="InterPro" id="IPR023577">
    <property type="entry name" value="CYTH_domain"/>
</dbReference>
<proteinExistence type="predicted"/>
<dbReference type="SMART" id="SM01118">
    <property type="entry name" value="CYTH"/>
    <property type="match status" value="1"/>
</dbReference>
<dbReference type="InterPro" id="IPR008173">
    <property type="entry name" value="Adenylyl_cyclase_CyaB"/>
</dbReference>
<dbReference type="SUPFAM" id="SSF55154">
    <property type="entry name" value="CYTH-like phosphatases"/>
    <property type="match status" value="1"/>
</dbReference>
<name>A0ABS0DG03_9NOCA</name>
<dbReference type="InterPro" id="IPR033469">
    <property type="entry name" value="CYTH-like_dom_sf"/>
</dbReference>
<evidence type="ECO:0000259" key="1">
    <source>
        <dbReference type="PROSITE" id="PS51707"/>
    </source>
</evidence>
<gene>
    <name evidence="2" type="primary">cyaB</name>
    <name evidence="2" type="ORF">IU449_23115</name>
</gene>
<dbReference type="Gene3D" id="2.40.320.10">
    <property type="entry name" value="Hypothetical Protein Pfu-838710-001"/>
    <property type="match status" value="1"/>
</dbReference>
<sequence>MNQPMHLIEVERKRELHDPDRLRRRLLELGFHEAGQLTEVDTYYSRPDVDYMETVECLRVRQRNGFAEITYKPPSDVSTHSADDIISKQETNVALSDADQAAAANQLLTAIGMIELVRVEKSRTTYKHADHGAAVVSIDTVVHAGTFVETEITATDADAASLQLNRIEEQLGIADHPIVRLPYRDMVMATRAVS</sequence>
<dbReference type="EMBL" id="JADLQN010000005">
    <property type="protein sequence ID" value="MBF6357402.1"/>
    <property type="molecule type" value="Genomic_DNA"/>
</dbReference>
<dbReference type="Pfam" id="PF01928">
    <property type="entry name" value="CYTH"/>
    <property type="match status" value="1"/>
</dbReference>
<accession>A0ABS0DG03</accession>
<dbReference type="PROSITE" id="PS51707">
    <property type="entry name" value="CYTH"/>
    <property type="match status" value="1"/>
</dbReference>
<dbReference type="NCBIfam" id="TIGR00318">
    <property type="entry name" value="cyaB"/>
    <property type="match status" value="1"/>
</dbReference>
<keyword evidence="3" id="KW-1185">Reference proteome</keyword>
<dbReference type="Proteomes" id="UP000707731">
    <property type="component" value="Unassembled WGS sequence"/>
</dbReference>
<protein>
    <submittedName>
        <fullName evidence="2">Class IV adenylate cyclase</fullName>
    </submittedName>
</protein>
<dbReference type="PANTHER" id="PTHR21028:SF2">
    <property type="entry name" value="CYTH DOMAIN-CONTAINING PROTEIN"/>
    <property type="match status" value="1"/>
</dbReference>
<dbReference type="PANTHER" id="PTHR21028">
    <property type="entry name" value="SI:CH211-156B7.4"/>
    <property type="match status" value="1"/>
</dbReference>
<evidence type="ECO:0000313" key="3">
    <source>
        <dbReference type="Proteomes" id="UP000707731"/>
    </source>
</evidence>
<dbReference type="CDD" id="cd07890">
    <property type="entry name" value="CYTH-like_AC_IV-like"/>
    <property type="match status" value="1"/>
</dbReference>
<organism evidence="2 3">
    <name type="scientific">Nocardia higoensis</name>
    <dbReference type="NCBI Taxonomy" id="228599"/>
    <lineage>
        <taxon>Bacteria</taxon>
        <taxon>Bacillati</taxon>
        <taxon>Actinomycetota</taxon>
        <taxon>Actinomycetes</taxon>
        <taxon>Mycobacteriales</taxon>
        <taxon>Nocardiaceae</taxon>
        <taxon>Nocardia</taxon>
    </lineage>
</organism>
<feature type="domain" description="CYTH" evidence="1">
    <location>
        <begin position="7"/>
        <end position="189"/>
    </location>
</feature>